<dbReference type="FunFam" id="3.40.50.300:FF:000326">
    <property type="entry name" value="P-loop containing nucleoside triphosphate hydrolase"/>
    <property type="match status" value="1"/>
</dbReference>
<evidence type="ECO:0000259" key="7">
    <source>
        <dbReference type="PROSITE" id="PS51198"/>
    </source>
</evidence>
<evidence type="ECO:0000256" key="6">
    <source>
        <dbReference type="SAM" id="MobiDB-lite"/>
    </source>
</evidence>
<dbReference type="InterPro" id="IPR014016">
    <property type="entry name" value="UvrD-like_ATP-bd"/>
</dbReference>
<feature type="domain" description="UvrD-like helicase ATP-binding" evidence="7">
    <location>
        <begin position="1062"/>
        <end position="1460"/>
    </location>
</feature>
<dbReference type="Pfam" id="PF13086">
    <property type="entry name" value="AAA_11"/>
    <property type="match status" value="1"/>
</dbReference>
<feature type="compositionally biased region" description="Basic residues" evidence="6">
    <location>
        <begin position="2770"/>
        <end position="2788"/>
    </location>
</feature>
<evidence type="ECO:0000313" key="8">
    <source>
        <dbReference type="EMBL" id="KAJ4972464.1"/>
    </source>
</evidence>
<keyword evidence="9" id="KW-1185">Reference proteome</keyword>
<dbReference type="InterPro" id="IPR045529">
    <property type="entry name" value="DUF6469"/>
</dbReference>
<evidence type="ECO:0000256" key="4">
    <source>
        <dbReference type="ARBA" id="ARBA00022840"/>
    </source>
</evidence>
<evidence type="ECO:0000256" key="1">
    <source>
        <dbReference type="ARBA" id="ARBA00022741"/>
    </source>
</evidence>
<proteinExistence type="predicted"/>
<dbReference type="GO" id="GO:0005694">
    <property type="term" value="C:chromosome"/>
    <property type="evidence" value="ECO:0007669"/>
    <property type="project" value="UniProtKB-ARBA"/>
</dbReference>
<dbReference type="GO" id="GO:0005524">
    <property type="term" value="F:ATP binding"/>
    <property type="evidence" value="ECO:0007669"/>
    <property type="project" value="UniProtKB-UniRule"/>
</dbReference>
<dbReference type="Pfam" id="PF20073">
    <property type="entry name" value="DUF6469"/>
    <property type="match status" value="1"/>
</dbReference>
<dbReference type="InterPro" id="IPR041677">
    <property type="entry name" value="DNA2/NAM7_AAA_11"/>
</dbReference>
<dbReference type="InterPro" id="IPR013986">
    <property type="entry name" value="DExx_box_DNA_helicase_dom_sf"/>
</dbReference>
<keyword evidence="3 5" id="KW-0347">Helicase</keyword>
<dbReference type="InterPro" id="IPR039904">
    <property type="entry name" value="TRANK1"/>
</dbReference>
<evidence type="ECO:0000313" key="9">
    <source>
        <dbReference type="Proteomes" id="UP001141806"/>
    </source>
</evidence>
<dbReference type="Pfam" id="PF00580">
    <property type="entry name" value="UvrD-helicase"/>
    <property type="match status" value="1"/>
</dbReference>
<organism evidence="8 9">
    <name type="scientific">Protea cynaroides</name>
    <dbReference type="NCBI Taxonomy" id="273540"/>
    <lineage>
        <taxon>Eukaryota</taxon>
        <taxon>Viridiplantae</taxon>
        <taxon>Streptophyta</taxon>
        <taxon>Embryophyta</taxon>
        <taxon>Tracheophyta</taxon>
        <taxon>Spermatophyta</taxon>
        <taxon>Magnoliopsida</taxon>
        <taxon>Proteales</taxon>
        <taxon>Proteaceae</taxon>
        <taxon>Protea</taxon>
    </lineage>
</organism>
<dbReference type="InterPro" id="IPR041679">
    <property type="entry name" value="DNA2/NAM7-like_C"/>
</dbReference>
<keyword evidence="4 5" id="KW-0067">ATP-binding</keyword>
<dbReference type="CDD" id="cd18808">
    <property type="entry name" value="SF1_C_Upf1"/>
    <property type="match status" value="1"/>
</dbReference>
<feature type="region of interest" description="Disordered" evidence="6">
    <location>
        <begin position="2742"/>
        <end position="2788"/>
    </location>
</feature>
<keyword evidence="1 5" id="KW-0547">Nucleotide-binding</keyword>
<gene>
    <name evidence="8" type="ORF">NE237_005638</name>
</gene>
<accession>A0A9Q0QUR4</accession>
<dbReference type="PANTHER" id="PTHR21529">
    <property type="entry name" value="MAMMARY TURMOR VIRUS RECEPTOR HOMOLOG 1, 2 MTVR1, 2"/>
    <property type="match status" value="1"/>
</dbReference>
<dbReference type="OrthoDB" id="3156807at2759"/>
<dbReference type="GO" id="GO:0016787">
    <property type="term" value="F:hydrolase activity"/>
    <property type="evidence" value="ECO:0007669"/>
    <property type="project" value="UniProtKB-UniRule"/>
</dbReference>
<dbReference type="Proteomes" id="UP001141806">
    <property type="component" value="Unassembled WGS sequence"/>
</dbReference>
<dbReference type="Pfam" id="PF13087">
    <property type="entry name" value="AAA_12"/>
    <property type="match status" value="1"/>
</dbReference>
<comment type="caution">
    <text evidence="8">The sequence shown here is derived from an EMBL/GenBank/DDBJ whole genome shotgun (WGS) entry which is preliminary data.</text>
</comment>
<evidence type="ECO:0000256" key="2">
    <source>
        <dbReference type="ARBA" id="ARBA00022801"/>
    </source>
</evidence>
<reference evidence="8" key="1">
    <citation type="journal article" date="2023" name="Plant J.">
        <title>The genome of the king protea, Protea cynaroides.</title>
        <authorList>
            <person name="Chang J."/>
            <person name="Duong T.A."/>
            <person name="Schoeman C."/>
            <person name="Ma X."/>
            <person name="Roodt D."/>
            <person name="Barker N."/>
            <person name="Li Z."/>
            <person name="Van de Peer Y."/>
            <person name="Mizrachi E."/>
        </authorList>
    </citation>
    <scope>NUCLEOTIDE SEQUENCE</scope>
    <source>
        <tissue evidence="8">Young leaves</tissue>
    </source>
</reference>
<name>A0A9Q0QUR4_9MAGN</name>
<evidence type="ECO:0000256" key="3">
    <source>
        <dbReference type="ARBA" id="ARBA00022806"/>
    </source>
</evidence>
<dbReference type="InterPro" id="IPR027417">
    <property type="entry name" value="P-loop_NTPase"/>
</dbReference>
<dbReference type="InterPro" id="IPR047187">
    <property type="entry name" value="SF1_C_Upf1"/>
</dbReference>
<dbReference type="SUPFAM" id="SSF48452">
    <property type="entry name" value="TPR-like"/>
    <property type="match status" value="1"/>
</dbReference>
<sequence length="2788" mass="318417">MVEKIPQSFQSVEHYLGSFMFPLLEETRAALCASMEVISEGPVSEATSFKESVSYDGLLLYDINFDSWKNKFISGGKEAYKPKPGDIFVLSDIIPESVSDLRHYGRSWTFAAVIKAENTKAPDGEQLEVDSPIFLKVKAAKAIKVDEGMQNSLFAIFLMNLTTHNRIWVALHEIGNKKILEHILGNNAMAENCCNICSSEESGIWDERFEKGISFELNESQTGAVLNSISAVQCNHKVFVKLIWGPPGTGKTKTVAALLWNTLSMKCRTVACAPTNIAVKEVASRVLHLVKRFRQTEYGVNIKGCSLGDVLLFGNEDRLFGNKDRLEMDYDLDEIFLDYRIDRLQECFVRLTGWKHRFTSMIDFLKNCVQQYHMYLENELTKVHEASKDNETGKGVLSFLELIRERFKAVAKPLRECVRALCIHLPKHIILSHNIQSIDSLLYWLESFEILLFQDDVVEKELEELFLHIEEIGIATPPLVNLESEWVNCSTAVILSKIRNQCLSTLRSLHDSLINLGLPQTMDKYSIRELCFKSASLIFCTSSSSYLLHSLEMEPLNLLVIDEAAQLKECESTIPLQLPGLRNAILIGDEYQLPAMVESKISSEAGLRRSLFERLCLLQHPKHLLNMQYRMHPKISVFPNAKFYCNQILDAPSVQHKSYERRYLSDPMYGPYSFINIPGGRELLDDVGHSRKNPVEVAVVIKVLRNLFKAWDASCQKLSIGVISPYNAQVAAIQEKLEGIYWEQSNFEVKVNSIDGFQGGEEDIIIISTVRSNSGGAIGFLSNPQRANVALTRAKHCLWILGNAKTLINSGSIWSELVHDAENRECFFYADDDKDLAKAILHVKQELDQLDDLLNGDSILFKNARWKVLFSENFRKSFGKLKSTQKKKSVINLLLKLSCGWRPKKRNIDTICESSGQLVKQLKVENVYIICSIDIMKYESYMQVLKIWDILPLEEIPKLVKCLDNIFVALTDDFVNRCKVKCLDGDLELPMSWPRSDNIVRSRNICCTELRKVSNDYNIDGRTYVENSRVSESLLLMKFYSLSSGVVGHLLSGHDGRELDLPFEVTDQEREIIIFPSSTFILGRSGTGKTTVLTMKLIQKEQQKYLSSEGQSEVKLDSSKDVCNTNEIVKGVGEARRTVLRQMFVTVSPKLCFAVRKQISQLKSFTCGGSFSGDNSIDMHDIGDTNVFLDIPDCFCGVPATSFPLVITFQKFLMMLDASMEKSFFDRFHDGNKIPLGTTGTFNSLALQAFIRMKEVNYDRFNSLYWPHFNSQLTKKFDSSIVFTEIISHIKGGMSIGRAQDGKLGREDYVSLSESRVSILNRERREVIYDIFLDYEKKKLMNGEFDLADFVIDLHCRLRDGCYVGEEMDLIYIDEVQDLTMRQISLFKYICRNSSDGYVFAGDTAQTIARGIDFRFQDIRSLFFKEFLLESGSNSNERAKNCSQCRVSEIFHLNQNFRTHAGVLNLAKSVIDLLYRFFPHSIDLLSPETSLIYGEAPVLLESGNDENSVLTIFGNSGTTGGSIIGFGAEQVILVRDDSAKKEVFDHIGKQALVLTIVECKGLEFQDVLLYNFFGTSPLKNQWRVVYEFMKEQDMLDALAPKFPSFNMAKHNVLCSELKQLYVAITRTRQRLWICENIEALSRPMFDYWKKLCLVQVRQLDGSLAQAMQVASSKDEWRLRGIKLFNEGNFEMATMCFERAEDIYRQKWAKAAGLRAAADRMHGSNSDMRRIALLEAAEIYEAIGRAESAANCFIELEEFKRAGMIYMERCGESRLEDAGNCFTKAECWNVAAEVYAKGNHFSKCLATCTNGKLFDLGLNFIECWKENSTPAIDKLAKSQRLDEMEQAFLENCASYHHKLKDTKSMMNFVRKFHSIDSIRTFLRSWDYLTELLFLEEELGNFLEAVSIAKMQGDILFEADMLGKAGYFEGASRLILFYVVGISLWGSGSKGWPPNHFSQMEELLMKAKLIAKNKSEFFYRMFSLDATVLLNQEGSLLQMGQCLTASHELRSFFAEYFCTRKILDLHFQPESCKFEWEKEVILDQMNHVNDTICRNQFSIETLVYFWNLWKGMVLNFFCYLQSIGSHHINEYMDHGQFCLDYLGVRKLENNHDIIFVLLNSDLYWVKEIDERELWRNGNLVGLNLKQFVSAASSHWCSEISFAGMKVLGRLEDLYNFSRHNFFPIFCQGMVVLHMYDVSQFLIGSDLLVRKYHLWELQKFLASSRVRFFDILFPQDWRQAMTQNLISWRETSLFSALLKDVIIDNINLKGKPTYGQIGRVMMLIFVSRDLTDELYQKIRSRFYGKAPWVAFIEELKENRGSGFSRISIVHKLQQALEDTFNVSWKLESDYMSPHCYIYIVERLLYWVSSCKGNFFTTKASIIESLECREWNAGSAILWATDMNPSLQHSYDFIANQIRLLLFDKQETFKWLEKSNFTVKDYYPALVLRLTVVISLVCLNCGSHFGLLYKLLNRNDIIQQLPHAFCRILQGGRRHSFLHVLAEALTSIENPLVLISRSNCPKNLRSDVLVVNVEAIQCREDLVRVLFPKSLEEAESQICSFESEGIISCNEGTSSGRTDQWNIAEPPSESRLAKIGDDGNYVKLSSTAELGGKVDPNIVMQGENGKNYLQMIYGHFWKAFEDYANATTLASKTSQIKVSVKESICVMEFAITHLRQRNICQNEDLNLFQEAEHMLHDLTKLAFAMDVSDEEVQNNISIIGELFIKLSERKPKLENLLNSLFLRSKSDTPSEAVQDGVASGTQNHSSKAEEKNSKGKQNKKNKKGKNKNKGKK</sequence>
<dbReference type="SUPFAM" id="SSF52540">
    <property type="entry name" value="P-loop containing nucleoside triphosphate hydrolases"/>
    <property type="match status" value="2"/>
</dbReference>
<keyword evidence="2 5" id="KW-0378">Hydrolase</keyword>
<dbReference type="Gene3D" id="3.40.50.300">
    <property type="entry name" value="P-loop containing nucleotide triphosphate hydrolases"/>
    <property type="match status" value="4"/>
</dbReference>
<dbReference type="PROSITE" id="PS51198">
    <property type="entry name" value="UVRD_HELICASE_ATP_BIND"/>
    <property type="match status" value="1"/>
</dbReference>
<dbReference type="GO" id="GO:0004386">
    <property type="term" value="F:helicase activity"/>
    <property type="evidence" value="ECO:0007669"/>
    <property type="project" value="UniProtKB-UniRule"/>
</dbReference>
<protein>
    <recommendedName>
        <fullName evidence="7">UvrD-like helicase ATP-binding domain-containing protein</fullName>
    </recommendedName>
</protein>
<evidence type="ECO:0000256" key="5">
    <source>
        <dbReference type="PROSITE-ProRule" id="PRU00560"/>
    </source>
</evidence>
<dbReference type="Gene3D" id="1.10.10.160">
    <property type="match status" value="1"/>
</dbReference>
<dbReference type="EMBL" id="JAMYWD010000004">
    <property type="protein sequence ID" value="KAJ4972464.1"/>
    <property type="molecule type" value="Genomic_DNA"/>
</dbReference>
<dbReference type="InterPro" id="IPR011990">
    <property type="entry name" value="TPR-like_helical_dom_sf"/>
</dbReference>
<dbReference type="PANTHER" id="PTHR21529:SF4">
    <property type="entry name" value="TPR AND ANKYRIN REPEAT-CONTAINING PROTEIN 1"/>
    <property type="match status" value="1"/>
</dbReference>
<feature type="binding site" evidence="5">
    <location>
        <begin position="1083"/>
        <end position="1090"/>
    </location>
    <ligand>
        <name>ATP</name>
        <dbReference type="ChEBI" id="CHEBI:30616"/>
    </ligand>
</feature>